<evidence type="ECO:0000259" key="10">
    <source>
        <dbReference type="Pfam" id="PF13231"/>
    </source>
</evidence>
<evidence type="ECO:0000256" key="4">
    <source>
        <dbReference type="ARBA" id="ARBA00022679"/>
    </source>
</evidence>
<feature type="signal peptide" evidence="9">
    <location>
        <begin position="1"/>
        <end position="31"/>
    </location>
</feature>
<accession>A0A1U7CTQ4</accession>
<proteinExistence type="predicted"/>
<dbReference type="Proteomes" id="UP000186309">
    <property type="component" value="Chromosome"/>
</dbReference>
<dbReference type="GO" id="GO:0009103">
    <property type="term" value="P:lipopolysaccharide biosynthetic process"/>
    <property type="evidence" value="ECO:0007669"/>
    <property type="project" value="UniProtKB-ARBA"/>
</dbReference>
<feature type="domain" description="Glycosyltransferase RgtA/B/C/D-like" evidence="10">
    <location>
        <begin position="75"/>
        <end position="227"/>
    </location>
</feature>
<dbReference type="GO" id="GO:0005886">
    <property type="term" value="C:plasma membrane"/>
    <property type="evidence" value="ECO:0007669"/>
    <property type="project" value="UniProtKB-SubCell"/>
</dbReference>
<dbReference type="PANTHER" id="PTHR33908:SF11">
    <property type="entry name" value="MEMBRANE PROTEIN"/>
    <property type="match status" value="1"/>
</dbReference>
<organism evidence="11 12">
    <name type="scientific">Paludisphaera borealis</name>
    <dbReference type="NCBI Taxonomy" id="1387353"/>
    <lineage>
        <taxon>Bacteria</taxon>
        <taxon>Pseudomonadati</taxon>
        <taxon>Planctomycetota</taxon>
        <taxon>Planctomycetia</taxon>
        <taxon>Isosphaerales</taxon>
        <taxon>Isosphaeraceae</taxon>
        <taxon>Paludisphaera</taxon>
    </lineage>
</organism>
<dbReference type="GO" id="GO:0016763">
    <property type="term" value="F:pentosyltransferase activity"/>
    <property type="evidence" value="ECO:0007669"/>
    <property type="project" value="TreeGrafter"/>
</dbReference>
<keyword evidence="6 8" id="KW-1133">Transmembrane helix</keyword>
<evidence type="ECO:0000256" key="1">
    <source>
        <dbReference type="ARBA" id="ARBA00004651"/>
    </source>
</evidence>
<evidence type="ECO:0000313" key="12">
    <source>
        <dbReference type="Proteomes" id="UP000186309"/>
    </source>
</evidence>
<evidence type="ECO:0000256" key="8">
    <source>
        <dbReference type="SAM" id="Phobius"/>
    </source>
</evidence>
<evidence type="ECO:0000313" key="11">
    <source>
        <dbReference type="EMBL" id="APW62288.1"/>
    </source>
</evidence>
<feature type="transmembrane region" description="Helical" evidence="8">
    <location>
        <begin position="94"/>
        <end position="115"/>
    </location>
</feature>
<dbReference type="InterPro" id="IPR038731">
    <property type="entry name" value="RgtA/B/C-like"/>
</dbReference>
<dbReference type="AlphaFoldDB" id="A0A1U7CTQ4"/>
<gene>
    <name evidence="11" type="ORF">BSF38_03827</name>
</gene>
<feature type="transmembrane region" description="Helical" evidence="8">
    <location>
        <begin position="210"/>
        <end position="227"/>
    </location>
</feature>
<evidence type="ECO:0000256" key="3">
    <source>
        <dbReference type="ARBA" id="ARBA00022676"/>
    </source>
</evidence>
<dbReference type="PANTHER" id="PTHR33908">
    <property type="entry name" value="MANNOSYLTRANSFERASE YKCB-RELATED"/>
    <property type="match status" value="1"/>
</dbReference>
<keyword evidence="9" id="KW-0732">Signal</keyword>
<keyword evidence="12" id="KW-1185">Reference proteome</keyword>
<evidence type="ECO:0000256" key="9">
    <source>
        <dbReference type="SAM" id="SignalP"/>
    </source>
</evidence>
<evidence type="ECO:0000256" key="2">
    <source>
        <dbReference type="ARBA" id="ARBA00022475"/>
    </source>
</evidence>
<keyword evidence="4" id="KW-0808">Transferase</keyword>
<feature type="transmembrane region" description="Helical" evidence="8">
    <location>
        <begin position="338"/>
        <end position="357"/>
    </location>
</feature>
<reference evidence="12" key="1">
    <citation type="submission" date="2016-12" db="EMBL/GenBank/DDBJ databases">
        <title>Comparative genomics of four Isosphaeraceae planctomycetes: a common pool of plasmids and glycoside hydrolase genes.</title>
        <authorList>
            <person name="Ivanova A."/>
        </authorList>
    </citation>
    <scope>NUCLEOTIDE SEQUENCE [LARGE SCALE GENOMIC DNA]</scope>
    <source>
        <strain evidence="12">PX4</strain>
    </source>
</reference>
<protein>
    <recommendedName>
        <fullName evidence="10">Glycosyltransferase RgtA/B/C/D-like domain-containing protein</fullName>
    </recommendedName>
</protein>
<keyword evidence="2" id="KW-1003">Cell membrane</keyword>
<dbReference type="KEGG" id="pbor:BSF38_03827"/>
<feature type="transmembrane region" description="Helical" evidence="8">
    <location>
        <begin position="315"/>
        <end position="332"/>
    </location>
</feature>
<feature type="transmembrane region" description="Helical" evidence="8">
    <location>
        <begin position="378"/>
        <end position="397"/>
    </location>
</feature>
<name>A0A1U7CTQ4_9BACT</name>
<evidence type="ECO:0000256" key="6">
    <source>
        <dbReference type="ARBA" id="ARBA00022989"/>
    </source>
</evidence>
<feature type="chain" id="PRO_5012278865" description="Glycosyltransferase RgtA/B/C/D-like domain-containing protein" evidence="9">
    <location>
        <begin position="32"/>
        <end position="521"/>
    </location>
</feature>
<evidence type="ECO:0000256" key="5">
    <source>
        <dbReference type="ARBA" id="ARBA00022692"/>
    </source>
</evidence>
<dbReference type="EMBL" id="CP019082">
    <property type="protein sequence ID" value="APW62288.1"/>
    <property type="molecule type" value="Genomic_DNA"/>
</dbReference>
<feature type="transmembrane region" description="Helical" evidence="8">
    <location>
        <begin position="287"/>
        <end position="308"/>
    </location>
</feature>
<keyword evidence="3" id="KW-0328">Glycosyltransferase</keyword>
<keyword evidence="5 8" id="KW-0812">Transmembrane</keyword>
<sequence>MIVQIPRRASPGARTWLAGLLIAAAATLCVAVQTNPAAPPRYDGAGYAVLATALLDGQGYRAIDHPDKPRHAHFPPGYPAFLALVWSATGRSDFAAHVASGLCTVAATLAAWLWFRTMYARPVALAMATALACNWVWSRSGAGVQSEPLFELLGQIAILGAVAPFPRGETRRGLVVGALLGAAVLTRHVGLALAAAVFVDMAVRRQWRTLAASAVVLVAFATPWVVWQLGLTGTGGSQLGLLVQGGRSVFGGLVDQAVFYADRIPDQLTGPFVEVATTPGRPPALRVVARCLAWPATTLVVAGWIAVLAVPRRRLAGLVPLATLALLLIWPYTEAGRFLIPLVPCLIVGAVEGLSLVAKSARRVVGRASDWSNRRTRVVSACLILGGSLPFTAYAMATADRRIRGEADRGFDAACGWIQSQAGRPGPVLTRHPGEVFLRTGRQALEATTSERPGAVDADPQAIAETIARYGVAYLLVDDLRYAAAVASPLDRFVKERPEAVRQVMSARDRNGSVRVFEVVR</sequence>
<dbReference type="Pfam" id="PF13231">
    <property type="entry name" value="PMT_2"/>
    <property type="match status" value="1"/>
</dbReference>
<evidence type="ECO:0000256" key="7">
    <source>
        <dbReference type="ARBA" id="ARBA00023136"/>
    </source>
</evidence>
<comment type="subcellular location">
    <subcellularLocation>
        <location evidence="1">Cell membrane</location>
        <topology evidence="1">Multi-pass membrane protein</topology>
    </subcellularLocation>
</comment>
<dbReference type="RefSeq" id="WP_168189416.1">
    <property type="nucleotide sequence ID" value="NZ_CP019082.1"/>
</dbReference>
<keyword evidence="7 8" id="KW-0472">Membrane</keyword>
<dbReference type="InterPro" id="IPR050297">
    <property type="entry name" value="LipidA_mod_glycosyltrf_83"/>
</dbReference>